<keyword evidence="1" id="KW-0472">Membrane</keyword>
<protein>
    <submittedName>
        <fullName evidence="2">Uncharacterized protein</fullName>
    </submittedName>
</protein>
<dbReference type="Proteomes" id="UP000541154">
    <property type="component" value="Unassembled WGS sequence"/>
</dbReference>
<proteinExistence type="predicted"/>
<evidence type="ECO:0000313" key="2">
    <source>
        <dbReference type="EMBL" id="KAF5855761.1"/>
    </source>
</evidence>
<name>A0A8H5ZSY7_PETAA</name>
<keyword evidence="3" id="KW-1185">Reference proteome</keyword>
<feature type="transmembrane region" description="Helical" evidence="1">
    <location>
        <begin position="56"/>
        <end position="74"/>
    </location>
</feature>
<organism evidence="2 3">
    <name type="scientific">Petromyces alliaceus</name>
    <name type="common">Aspergillus alliaceus</name>
    <dbReference type="NCBI Taxonomy" id="209559"/>
    <lineage>
        <taxon>Eukaryota</taxon>
        <taxon>Fungi</taxon>
        <taxon>Dikarya</taxon>
        <taxon>Ascomycota</taxon>
        <taxon>Pezizomycotina</taxon>
        <taxon>Eurotiomycetes</taxon>
        <taxon>Eurotiomycetidae</taxon>
        <taxon>Eurotiales</taxon>
        <taxon>Aspergillaceae</taxon>
        <taxon>Aspergillus</taxon>
        <taxon>Aspergillus subgen. Circumdati</taxon>
    </lineage>
</organism>
<accession>A0A8H5ZSY7</accession>
<comment type="caution">
    <text evidence="2">The sequence shown here is derived from an EMBL/GenBank/DDBJ whole genome shotgun (WGS) entry which is preliminary data.</text>
</comment>
<keyword evidence="1" id="KW-0812">Transmembrane</keyword>
<evidence type="ECO:0000313" key="3">
    <source>
        <dbReference type="Proteomes" id="UP000541154"/>
    </source>
</evidence>
<feature type="transmembrane region" description="Helical" evidence="1">
    <location>
        <begin position="22"/>
        <end position="44"/>
    </location>
</feature>
<dbReference type="AlphaFoldDB" id="A0A8H5ZSY7"/>
<dbReference type="EMBL" id="SPNV01000387">
    <property type="protein sequence ID" value="KAF5855761.1"/>
    <property type="molecule type" value="Genomic_DNA"/>
</dbReference>
<reference evidence="2 3" key="1">
    <citation type="submission" date="2019-04" db="EMBL/GenBank/DDBJ databases">
        <title>Aspergillus burnettii sp. nov., novel species from soil in southeast Queensland.</title>
        <authorList>
            <person name="Gilchrist C.L.M."/>
            <person name="Pitt J.I."/>
            <person name="Lange L."/>
            <person name="Lacey H.J."/>
            <person name="Vuong D."/>
            <person name="Midgley D.J."/>
            <person name="Greenfield P."/>
            <person name="Bradbury M."/>
            <person name="Lacey E."/>
            <person name="Busk P.K."/>
            <person name="Pilgaard B."/>
            <person name="Chooi Y.H."/>
            <person name="Piggott A.M."/>
        </authorList>
    </citation>
    <scope>NUCLEOTIDE SEQUENCE [LARGE SCALE GENOMIC DNA]</scope>
    <source>
        <strain evidence="2 3">FRR 5400</strain>
    </source>
</reference>
<keyword evidence="1" id="KW-1133">Transmembrane helix</keyword>
<gene>
    <name evidence="2" type="ORF">ETB97_008461</name>
</gene>
<evidence type="ECO:0000256" key="1">
    <source>
        <dbReference type="SAM" id="Phobius"/>
    </source>
</evidence>
<sequence length="99" mass="11041">MVPSDPAMSHTPADEPDSLRRYDVICQSVSLTVTSLVVLMRVLVKFLVIHSPTKDDYACIVAWLGLIAYGVISLEADKHGSGVHQEYVAHDDLRRYTQQ</sequence>